<feature type="region of interest" description="Disordered" evidence="1">
    <location>
        <begin position="226"/>
        <end position="249"/>
    </location>
</feature>
<sequence>MVKTYILAPDYSTAPPPDGPVQLGDLLTDLSELVPLNDKDRVPVPPAFPPDYKYDFKATRSTLLSGNLGVWAQTAAIFGIGVGAGWAYEAADTDVISFQVVETRCFNPTADYVRLVMAAGPVRSYMASAGGSAAVYMITGLKIGHGAAVETSYSREKGIKLKLGFTHPGVPVEGGPEGGVRSKRVEGMSFEGSTDFVIAFRVRKITYKKGVLHAMVHNKGATLLDGTEGEAKRKEPELEFEEEAGLEDAQLDSEMDLKAVEGDENDDKDESLWIVPEVAQLNG</sequence>
<evidence type="ECO:0000256" key="1">
    <source>
        <dbReference type="SAM" id="MobiDB-lite"/>
    </source>
</evidence>
<dbReference type="AlphaFoldDB" id="A0A179EZB9"/>
<accession>A0A179EZB9</accession>
<protein>
    <submittedName>
        <fullName evidence="2">Major facilitator superfamily MFS-1</fullName>
    </submittedName>
</protein>
<dbReference type="Proteomes" id="UP000078340">
    <property type="component" value="Unassembled WGS sequence"/>
</dbReference>
<comment type="caution">
    <text evidence="2">The sequence shown here is derived from an EMBL/GenBank/DDBJ whole genome shotgun (WGS) entry which is preliminary data.</text>
</comment>
<evidence type="ECO:0000313" key="3">
    <source>
        <dbReference type="Proteomes" id="UP000078340"/>
    </source>
</evidence>
<dbReference type="OMA" id="YGFASER"/>
<reference evidence="2 3" key="1">
    <citation type="submission" date="2016-02" db="EMBL/GenBank/DDBJ databases">
        <title>Biosynthesis of antibiotic leucinostatins and their inhibition on Phytophthora in bio-control Purpureocillium lilacinum.</title>
        <authorList>
            <person name="Wang G."/>
            <person name="Liu Z."/>
            <person name="Lin R."/>
            <person name="Li E."/>
            <person name="Mao Z."/>
            <person name="Ling J."/>
            <person name="Yin W."/>
            <person name="Xie B."/>
        </authorList>
    </citation>
    <scope>NUCLEOTIDE SEQUENCE [LARGE SCALE GENOMIC DNA]</scope>
    <source>
        <strain evidence="2">PLFJ-1</strain>
    </source>
</reference>
<proteinExistence type="predicted"/>
<dbReference type="EMBL" id="LSBI01000064">
    <property type="protein sequence ID" value="OAQ58350.1"/>
    <property type="molecule type" value="Genomic_DNA"/>
</dbReference>
<organism evidence="2 3">
    <name type="scientific">Purpureocillium lilacinum</name>
    <name type="common">Paecilomyces lilacinus</name>
    <dbReference type="NCBI Taxonomy" id="33203"/>
    <lineage>
        <taxon>Eukaryota</taxon>
        <taxon>Fungi</taxon>
        <taxon>Dikarya</taxon>
        <taxon>Ascomycota</taxon>
        <taxon>Pezizomycotina</taxon>
        <taxon>Sordariomycetes</taxon>
        <taxon>Hypocreomycetidae</taxon>
        <taxon>Hypocreales</taxon>
        <taxon>Ophiocordycipitaceae</taxon>
        <taxon>Purpureocillium</taxon>
    </lineage>
</organism>
<feature type="compositionally biased region" description="Acidic residues" evidence="1">
    <location>
        <begin position="238"/>
        <end position="249"/>
    </location>
</feature>
<evidence type="ECO:0000313" key="2">
    <source>
        <dbReference type="EMBL" id="OAQ58350.1"/>
    </source>
</evidence>
<name>A0A179EZB9_PURLI</name>
<gene>
    <name evidence="2" type="ORF">VFPFJ_11656</name>
</gene>